<dbReference type="Proteomes" id="UP000637774">
    <property type="component" value="Unassembled WGS sequence"/>
</dbReference>
<dbReference type="EMBL" id="BMGY01000036">
    <property type="protein sequence ID" value="GGH88957.1"/>
    <property type="molecule type" value="Genomic_DNA"/>
</dbReference>
<keyword evidence="1" id="KW-0472">Membrane</keyword>
<evidence type="ECO:0000256" key="1">
    <source>
        <dbReference type="SAM" id="Phobius"/>
    </source>
</evidence>
<evidence type="ECO:0008006" key="4">
    <source>
        <dbReference type="Google" id="ProtNLM"/>
    </source>
</evidence>
<organism evidence="2 3">
    <name type="scientific">Hymenobacter frigidus</name>
    <dbReference type="NCBI Taxonomy" id="1524095"/>
    <lineage>
        <taxon>Bacteria</taxon>
        <taxon>Pseudomonadati</taxon>
        <taxon>Bacteroidota</taxon>
        <taxon>Cytophagia</taxon>
        <taxon>Cytophagales</taxon>
        <taxon>Hymenobacteraceae</taxon>
        <taxon>Hymenobacter</taxon>
    </lineage>
</organism>
<dbReference type="SUPFAM" id="SSF49464">
    <property type="entry name" value="Carboxypeptidase regulatory domain-like"/>
    <property type="match status" value="1"/>
</dbReference>
<name>A0ABQ2AA27_9BACT</name>
<accession>A0ABQ2AA27</accession>
<dbReference type="Gene3D" id="2.60.40.1120">
    <property type="entry name" value="Carboxypeptidase-like, regulatory domain"/>
    <property type="match status" value="1"/>
</dbReference>
<keyword evidence="1" id="KW-0812">Transmembrane</keyword>
<dbReference type="InterPro" id="IPR008969">
    <property type="entry name" value="CarboxyPept-like_regulatory"/>
</dbReference>
<keyword evidence="3" id="KW-1185">Reference proteome</keyword>
<dbReference type="RefSeq" id="WP_188563044.1">
    <property type="nucleotide sequence ID" value="NZ_BMGY01000036.1"/>
</dbReference>
<feature type="transmembrane region" description="Helical" evidence="1">
    <location>
        <begin position="88"/>
        <end position="107"/>
    </location>
</feature>
<keyword evidence="1" id="KW-1133">Transmembrane helix</keyword>
<gene>
    <name evidence="2" type="ORF">GCM10011495_31430</name>
</gene>
<comment type="caution">
    <text evidence="2">The sequence shown here is derived from an EMBL/GenBank/DDBJ whole genome shotgun (WGS) entry which is preliminary data.</text>
</comment>
<evidence type="ECO:0000313" key="3">
    <source>
        <dbReference type="Proteomes" id="UP000637774"/>
    </source>
</evidence>
<dbReference type="Pfam" id="PF13715">
    <property type="entry name" value="CarbopepD_reg_2"/>
    <property type="match status" value="1"/>
</dbReference>
<reference evidence="3" key="1">
    <citation type="journal article" date="2019" name="Int. J. Syst. Evol. Microbiol.">
        <title>The Global Catalogue of Microorganisms (GCM) 10K type strain sequencing project: providing services to taxonomists for standard genome sequencing and annotation.</title>
        <authorList>
            <consortium name="The Broad Institute Genomics Platform"/>
            <consortium name="The Broad Institute Genome Sequencing Center for Infectious Disease"/>
            <person name="Wu L."/>
            <person name="Ma J."/>
        </authorList>
    </citation>
    <scope>NUCLEOTIDE SEQUENCE [LARGE SCALE GENOMIC DNA]</scope>
    <source>
        <strain evidence="3">CGMCC 1.14966</strain>
    </source>
</reference>
<sequence length="223" mass="24106">MSITASPFNPTTGELLPVYRDAYLRGDLSAGHTKLVDAHLKKNAALGTQTWQRFHEMAQTGEQVQAVGWMQRQLNLVRTSAGRTRRQAASLVAATVLIGGAVFAGTVTPITTLPLVEEAPAAATGAMRMMTVHGKILDENGRPLIGATVFEKSTHKAVSTNADGEYALLVAAGRPTTLAYGYGGYTDEEVQFNGRSVENVTLVPNYDASAKPARKHKRWFFFN</sequence>
<protein>
    <recommendedName>
        <fullName evidence="4">Carboxypeptidase regulatory-like domain-containing protein</fullName>
    </recommendedName>
</protein>
<evidence type="ECO:0000313" key="2">
    <source>
        <dbReference type="EMBL" id="GGH88957.1"/>
    </source>
</evidence>
<proteinExistence type="predicted"/>